<keyword evidence="2" id="KW-0238">DNA-binding</keyword>
<dbReference type="SMART" id="SM00346">
    <property type="entry name" value="HTH_ICLR"/>
    <property type="match status" value="1"/>
</dbReference>
<feature type="domain" description="IclR-ED" evidence="5">
    <location>
        <begin position="83"/>
        <end position="268"/>
    </location>
</feature>
<dbReference type="InterPro" id="IPR005471">
    <property type="entry name" value="Tscrpt_reg_IclR_N"/>
</dbReference>
<dbReference type="Gene3D" id="3.30.450.40">
    <property type="match status" value="1"/>
</dbReference>
<organism evidence="6 7">
    <name type="scientific">Corynebacterium stationis</name>
    <dbReference type="NCBI Taxonomy" id="1705"/>
    <lineage>
        <taxon>Bacteria</taxon>
        <taxon>Bacillati</taxon>
        <taxon>Actinomycetota</taxon>
        <taxon>Actinomycetes</taxon>
        <taxon>Mycobacteriales</taxon>
        <taxon>Corynebacteriaceae</taxon>
        <taxon>Corynebacterium</taxon>
    </lineage>
</organism>
<dbReference type="EMBL" id="LSTQ01000024">
    <property type="protein sequence ID" value="OAH25952.1"/>
    <property type="molecule type" value="Genomic_DNA"/>
</dbReference>
<dbReference type="SUPFAM" id="SSF46785">
    <property type="entry name" value="Winged helix' DNA-binding domain"/>
    <property type="match status" value="1"/>
</dbReference>
<dbReference type="PROSITE" id="PS51077">
    <property type="entry name" value="HTH_ICLR"/>
    <property type="match status" value="1"/>
</dbReference>
<dbReference type="PROSITE" id="PS51078">
    <property type="entry name" value="ICLR_ED"/>
    <property type="match status" value="1"/>
</dbReference>
<evidence type="ECO:0000313" key="7">
    <source>
        <dbReference type="Proteomes" id="UP000076947"/>
    </source>
</evidence>
<evidence type="ECO:0000256" key="3">
    <source>
        <dbReference type="ARBA" id="ARBA00023163"/>
    </source>
</evidence>
<keyword evidence="7" id="KW-1185">Reference proteome</keyword>
<proteinExistence type="predicted"/>
<keyword evidence="3" id="KW-0804">Transcription</keyword>
<dbReference type="InterPro" id="IPR036388">
    <property type="entry name" value="WH-like_DNA-bd_sf"/>
</dbReference>
<dbReference type="GO" id="GO:0003677">
    <property type="term" value="F:DNA binding"/>
    <property type="evidence" value="ECO:0007669"/>
    <property type="project" value="UniProtKB-KW"/>
</dbReference>
<reference evidence="7" key="1">
    <citation type="submission" date="2016-02" db="EMBL/GenBank/DDBJ databases">
        <authorList>
            <person name="Kaur G."/>
            <person name="Nair G.R."/>
            <person name="Mayilraj S."/>
        </authorList>
    </citation>
    <scope>NUCLEOTIDE SEQUENCE [LARGE SCALE GENOMIC DNA]</scope>
    <source>
        <strain evidence="7">GA-15</strain>
    </source>
</reference>
<dbReference type="GO" id="GO:0045892">
    <property type="term" value="P:negative regulation of DNA-templated transcription"/>
    <property type="evidence" value="ECO:0007669"/>
    <property type="project" value="TreeGrafter"/>
</dbReference>
<dbReference type="AlphaFoldDB" id="A0A177IAX2"/>
<dbReference type="OrthoDB" id="60629at2"/>
<evidence type="ECO:0000259" key="4">
    <source>
        <dbReference type="PROSITE" id="PS51077"/>
    </source>
</evidence>
<evidence type="ECO:0000313" key="6">
    <source>
        <dbReference type="EMBL" id="OAH25952.1"/>
    </source>
</evidence>
<feature type="domain" description="HTH iclR-type" evidence="4">
    <location>
        <begin position="18"/>
        <end position="78"/>
    </location>
</feature>
<dbReference type="InterPro" id="IPR014757">
    <property type="entry name" value="Tscrpt_reg_IclR_C"/>
</dbReference>
<accession>A0A177IAX2</accession>
<keyword evidence="1" id="KW-0805">Transcription regulation</keyword>
<dbReference type="SUPFAM" id="SSF55781">
    <property type="entry name" value="GAF domain-like"/>
    <property type="match status" value="1"/>
</dbReference>
<dbReference type="InterPro" id="IPR036390">
    <property type="entry name" value="WH_DNA-bd_sf"/>
</dbReference>
<dbReference type="PANTHER" id="PTHR30136:SF35">
    <property type="entry name" value="HTH-TYPE TRANSCRIPTIONAL REGULATOR RV1719"/>
    <property type="match status" value="1"/>
</dbReference>
<dbReference type="InterPro" id="IPR029016">
    <property type="entry name" value="GAF-like_dom_sf"/>
</dbReference>
<dbReference type="Pfam" id="PF09339">
    <property type="entry name" value="HTH_IclR"/>
    <property type="match status" value="1"/>
</dbReference>
<dbReference type="Gene3D" id="1.10.10.10">
    <property type="entry name" value="Winged helix-like DNA-binding domain superfamily/Winged helix DNA-binding domain"/>
    <property type="match status" value="1"/>
</dbReference>
<gene>
    <name evidence="6" type="ORF">AYJ05_00395</name>
</gene>
<evidence type="ECO:0000256" key="1">
    <source>
        <dbReference type="ARBA" id="ARBA00023015"/>
    </source>
</evidence>
<evidence type="ECO:0000259" key="5">
    <source>
        <dbReference type="PROSITE" id="PS51078"/>
    </source>
</evidence>
<comment type="caution">
    <text evidence="6">The sequence shown here is derived from an EMBL/GenBank/DDBJ whole genome shotgun (WGS) entry which is preliminary data.</text>
</comment>
<sequence>MATTPESPSLEAPTSRQRGSVEKAIDILAVFQDHPSGLGVSEVARLTNLPKTTSHRLLNTLASRGALERSGDIFRLGPVIFDIVSSTGSSVRANLISEVVTPFLASLFEQTRHTVHLAYLEGKDVAYANKLFSTKRLNSPSRIGGRAPSYCTGVGKVLLAHDSARAELVLKSELTAWTPHTITDPEALRAELLDIRSDGIAYDRQEISLGLSCVAAPVFGLENRTVAALSISSPSETFAPDKLIPPLQRVAAAAGRAVREHQQAQDMS</sequence>
<dbReference type="InterPro" id="IPR050707">
    <property type="entry name" value="HTH_MetabolicPath_Reg"/>
</dbReference>
<dbReference type="GO" id="GO:0003700">
    <property type="term" value="F:DNA-binding transcription factor activity"/>
    <property type="evidence" value="ECO:0007669"/>
    <property type="project" value="TreeGrafter"/>
</dbReference>
<dbReference type="Pfam" id="PF01614">
    <property type="entry name" value="IclR_C"/>
    <property type="match status" value="1"/>
</dbReference>
<evidence type="ECO:0000256" key="2">
    <source>
        <dbReference type="ARBA" id="ARBA00023125"/>
    </source>
</evidence>
<dbReference type="PANTHER" id="PTHR30136">
    <property type="entry name" value="HELIX-TURN-HELIX TRANSCRIPTIONAL REGULATOR, ICLR FAMILY"/>
    <property type="match status" value="1"/>
</dbReference>
<dbReference type="Proteomes" id="UP000076947">
    <property type="component" value="Unassembled WGS sequence"/>
</dbReference>
<name>A0A177IAX2_9CORY</name>
<protein>
    <submittedName>
        <fullName evidence="6">IclR family transcriptional regulator</fullName>
    </submittedName>
</protein>